<dbReference type="CDD" id="cd00082">
    <property type="entry name" value="HisKA"/>
    <property type="match status" value="1"/>
</dbReference>
<evidence type="ECO:0000256" key="4">
    <source>
        <dbReference type="ARBA" id="ARBA00022777"/>
    </source>
</evidence>
<proteinExistence type="predicted"/>
<evidence type="ECO:0000256" key="1">
    <source>
        <dbReference type="ARBA" id="ARBA00000085"/>
    </source>
</evidence>
<evidence type="ECO:0000256" key="5">
    <source>
        <dbReference type="SAM" id="MobiDB-lite"/>
    </source>
</evidence>
<keyword evidence="3" id="KW-0808">Transferase</keyword>
<protein>
    <recommendedName>
        <fullName evidence="2">histidine kinase</fullName>
        <ecNumber evidence="2">2.7.13.3</ecNumber>
    </recommendedName>
</protein>
<dbReference type="SUPFAM" id="SSF55874">
    <property type="entry name" value="ATPase domain of HSP90 chaperone/DNA topoisomerase II/histidine kinase"/>
    <property type="match status" value="1"/>
</dbReference>
<evidence type="ECO:0000256" key="3">
    <source>
        <dbReference type="ARBA" id="ARBA00022679"/>
    </source>
</evidence>
<name>A0A9X3F1D1_9BACT</name>
<accession>A0A9X3F1D1</accession>
<keyword evidence="8" id="KW-1185">Reference proteome</keyword>
<dbReference type="Pfam" id="PF00512">
    <property type="entry name" value="HisKA"/>
    <property type="match status" value="1"/>
</dbReference>
<dbReference type="PANTHER" id="PTHR43047">
    <property type="entry name" value="TWO-COMPONENT HISTIDINE PROTEIN KINASE"/>
    <property type="match status" value="1"/>
</dbReference>
<evidence type="ECO:0000256" key="2">
    <source>
        <dbReference type="ARBA" id="ARBA00012438"/>
    </source>
</evidence>
<dbReference type="EC" id="2.7.13.3" evidence="2"/>
<sequence length="164" mass="17926">MSSCSPRRSPRRPPRPSRAPDHHEPRDPHPAQRHPRHGRAARRYAGLPAQAHTYAQTIKKSGDILLSLVNDILDFSKIEAGKLELEQAAFSPRECVEVADIVAGMAREKAIDLAAIVAHDVPAAVLGDPVRLRQILLNLATNALKFTRAAARWWSAANLAPGTC</sequence>
<keyword evidence="4" id="KW-0418">Kinase</keyword>
<dbReference type="AlphaFoldDB" id="A0A9X3F1D1"/>
<comment type="catalytic activity">
    <reaction evidence="1">
        <text>ATP + protein L-histidine = ADP + protein N-phospho-L-histidine.</text>
        <dbReference type="EC" id="2.7.13.3"/>
    </reaction>
</comment>
<dbReference type="Gene3D" id="1.10.287.130">
    <property type="match status" value="1"/>
</dbReference>
<feature type="region of interest" description="Disordered" evidence="5">
    <location>
        <begin position="1"/>
        <end position="39"/>
    </location>
</feature>
<dbReference type="InterPro" id="IPR036890">
    <property type="entry name" value="HATPase_C_sf"/>
</dbReference>
<dbReference type="GO" id="GO:0000155">
    <property type="term" value="F:phosphorelay sensor kinase activity"/>
    <property type="evidence" value="ECO:0007669"/>
    <property type="project" value="InterPro"/>
</dbReference>
<reference evidence="7" key="1">
    <citation type="submission" date="2022-11" db="EMBL/GenBank/DDBJ databases">
        <title>Minimal conservation of predation-associated metabolite biosynthetic gene clusters underscores biosynthetic potential of Myxococcota including descriptions for ten novel species: Archangium lansinium sp. nov., Myxococcus landrumus sp. nov., Nannocystis bai.</title>
        <authorList>
            <person name="Ahearne A."/>
            <person name="Stevens C."/>
            <person name="Phillips K."/>
        </authorList>
    </citation>
    <scope>NUCLEOTIDE SEQUENCE</scope>
    <source>
        <strain evidence="7">Na p29</strain>
    </source>
</reference>
<dbReference type="InterPro" id="IPR003661">
    <property type="entry name" value="HisK_dim/P_dom"/>
</dbReference>
<organism evidence="7 8">
    <name type="scientific">Nannocystis pusilla</name>
    <dbReference type="NCBI Taxonomy" id="889268"/>
    <lineage>
        <taxon>Bacteria</taxon>
        <taxon>Pseudomonadati</taxon>
        <taxon>Myxococcota</taxon>
        <taxon>Polyangia</taxon>
        <taxon>Nannocystales</taxon>
        <taxon>Nannocystaceae</taxon>
        <taxon>Nannocystis</taxon>
    </lineage>
</organism>
<dbReference type="EMBL" id="JAPNKE010000002">
    <property type="protein sequence ID" value="MCY1014138.1"/>
    <property type="molecule type" value="Genomic_DNA"/>
</dbReference>
<gene>
    <name evidence="7" type="ORF">OV079_53225</name>
</gene>
<dbReference type="Proteomes" id="UP001150924">
    <property type="component" value="Unassembled WGS sequence"/>
</dbReference>
<feature type="domain" description="Signal transduction histidine kinase dimerisation/phosphoacceptor" evidence="6">
    <location>
        <begin position="46"/>
        <end position="81"/>
    </location>
</feature>
<feature type="compositionally biased region" description="Basic and acidic residues" evidence="5">
    <location>
        <begin position="18"/>
        <end position="30"/>
    </location>
</feature>
<evidence type="ECO:0000313" key="8">
    <source>
        <dbReference type="Proteomes" id="UP001150924"/>
    </source>
</evidence>
<dbReference type="Gene3D" id="3.30.565.10">
    <property type="entry name" value="Histidine kinase-like ATPase, C-terminal domain"/>
    <property type="match status" value="1"/>
</dbReference>
<evidence type="ECO:0000259" key="6">
    <source>
        <dbReference type="Pfam" id="PF00512"/>
    </source>
</evidence>
<comment type="caution">
    <text evidence="7">The sequence shown here is derived from an EMBL/GenBank/DDBJ whole genome shotgun (WGS) entry which is preliminary data.</text>
</comment>
<evidence type="ECO:0000313" key="7">
    <source>
        <dbReference type="EMBL" id="MCY1014138.1"/>
    </source>
</evidence>